<evidence type="ECO:0000256" key="2">
    <source>
        <dbReference type="ARBA" id="ARBA00022475"/>
    </source>
</evidence>
<comment type="function">
    <text evidence="12">Catalyzes the acylation of glycosyl-4,4'-diaponeurosporenoate, i.e. the esterification of glucose at the C6'' position with the carboxyl group of the C(15) fatty acid 12-methyltetradecanoic acid, to yield staphyloxanthin. This is the last step in the biosynthesis of this orange pigment, present in most staphylococci strains.</text>
</comment>
<dbReference type="InterPro" id="IPR044021">
    <property type="entry name" value="CrtO"/>
</dbReference>
<dbReference type="GO" id="GO:0005886">
    <property type="term" value="C:plasma membrane"/>
    <property type="evidence" value="ECO:0007669"/>
    <property type="project" value="UniProtKB-SubCell"/>
</dbReference>
<dbReference type="EMBL" id="JAJEPX010000043">
    <property type="protein sequence ID" value="MCC2177647.1"/>
    <property type="molecule type" value="Genomic_DNA"/>
</dbReference>
<keyword evidence="15" id="KW-1185">Reference proteome</keyword>
<organism evidence="14 15">
    <name type="scientific">Agathobaculum butyriciproducens</name>
    <dbReference type="NCBI Taxonomy" id="1628085"/>
    <lineage>
        <taxon>Bacteria</taxon>
        <taxon>Bacillati</taxon>
        <taxon>Bacillota</taxon>
        <taxon>Clostridia</taxon>
        <taxon>Eubacteriales</taxon>
        <taxon>Butyricicoccaceae</taxon>
        <taxon>Agathobaculum</taxon>
    </lineage>
</organism>
<evidence type="ECO:0000256" key="1">
    <source>
        <dbReference type="ARBA" id="ARBA00004162"/>
    </source>
</evidence>
<gene>
    <name evidence="14" type="ORF">LKD22_11015</name>
</gene>
<feature type="transmembrane region" description="Helical" evidence="13">
    <location>
        <begin position="12"/>
        <end position="32"/>
    </location>
</feature>
<dbReference type="RefSeq" id="WP_227601104.1">
    <property type="nucleotide sequence ID" value="NZ_JAHQDY010000026.1"/>
</dbReference>
<evidence type="ECO:0000256" key="7">
    <source>
        <dbReference type="ARBA" id="ARBA00023136"/>
    </source>
</evidence>
<evidence type="ECO:0000256" key="5">
    <source>
        <dbReference type="ARBA" id="ARBA00022729"/>
    </source>
</evidence>
<feature type="transmembrane region" description="Helical" evidence="13">
    <location>
        <begin position="99"/>
        <end position="119"/>
    </location>
</feature>
<evidence type="ECO:0000256" key="13">
    <source>
        <dbReference type="SAM" id="Phobius"/>
    </source>
</evidence>
<name>A0AAW4W3U2_9FIRM</name>
<keyword evidence="6 13" id="KW-1133">Transmembrane helix</keyword>
<sequence length="166" mass="19646">MKDLLITLLNTAFWFGLHFGTAGAVCALPKDVQTRWFDPNRRFFTVSDWEMRVFRKIGLPKWKDRLPQFNPEFDKRHLKSGRDTAYLDRFLFITCRAEVIHYVIGVLGWVSLVFCLLSADRTAWLIRYAVIALAIQLANLPFAWIQRYNRKRLLSVRKRLSLRIEI</sequence>
<evidence type="ECO:0000256" key="10">
    <source>
        <dbReference type="ARBA" id="ARBA00023603"/>
    </source>
</evidence>
<evidence type="ECO:0000256" key="12">
    <source>
        <dbReference type="ARBA" id="ARBA00025324"/>
    </source>
</evidence>
<evidence type="ECO:0000313" key="15">
    <source>
        <dbReference type="Proteomes" id="UP001298753"/>
    </source>
</evidence>
<evidence type="ECO:0000256" key="9">
    <source>
        <dbReference type="ARBA" id="ARBA00023588"/>
    </source>
</evidence>
<evidence type="ECO:0000313" key="14">
    <source>
        <dbReference type="EMBL" id="MCC2177647.1"/>
    </source>
</evidence>
<proteinExistence type="inferred from homology"/>
<evidence type="ECO:0000256" key="11">
    <source>
        <dbReference type="ARBA" id="ARBA00023667"/>
    </source>
</evidence>
<dbReference type="GeneID" id="98659452"/>
<keyword evidence="4 13" id="KW-0812">Transmembrane</keyword>
<protein>
    <recommendedName>
        <fullName evidence="11">Glycosyl-4,4'-diaponeurosporenoate acyltransferase</fullName>
    </recommendedName>
</protein>
<comment type="caution">
    <text evidence="14">The sequence shown here is derived from an EMBL/GenBank/DDBJ whole genome shotgun (WGS) entry which is preliminary data.</text>
</comment>
<evidence type="ECO:0000256" key="4">
    <source>
        <dbReference type="ARBA" id="ARBA00022692"/>
    </source>
</evidence>
<dbReference type="Pfam" id="PF18927">
    <property type="entry name" value="CrtO"/>
    <property type="match status" value="1"/>
</dbReference>
<keyword evidence="8" id="KW-0012">Acyltransferase</keyword>
<comment type="subcellular location">
    <subcellularLocation>
        <location evidence="1">Cell membrane</location>
        <topology evidence="1">Single-pass membrane protein</topology>
    </subcellularLocation>
</comment>
<keyword evidence="5" id="KW-0732">Signal</keyword>
<keyword evidence="7 13" id="KW-0472">Membrane</keyword>
<dbReference type="Proteomes" id="UP001298753">
    <property type="component" value="Unassembled WGS sequence"/>
</dbReference>
<feature type="transmembrane region" description="Helical" evidence="13">
    <location>
        <begin position="125"/>
        <end position="145"/>
    </location>
</feature>
<dbReference type="GO" id="GO:0016746">
    <property type="term" value="F:acyltransferase activity"/>
    <property type="evidence" value="ECO:0007669"/>
    <property type="project" value="UniProtKB-KW"/>
</dbReference>
<accession>A0AAW4W3U2</accession>
<keyword evidence="2" id="KW-1003">Cell membrane</keyword>
<dbReference type="AlphaFoldDB" id="A0AAW4W3U2"/>
<comment type="similarity">
    <text evidence="10">Belongs to the acyltransferase CrtO family.</text>
</comment>
<reference evidence="14 15" key="1">
    <citation type="submission" date="2021-10" db="EMBL/GenBank/DDBJ databases">
        <title>Anaerobic single-cell dispensing facilitates the cultivation of human gut bacteria.</title>
        <authorList>
            <person name="Afrizal A."/>
        </authorList>
    </citation>
    <scope>NUCLEOTIDE SEQUENCE [LARGE SCALE GENOMIC DNA]</scope>
    <source>
        <strain evidence="14 15">CLA-AA-H270</strain>
    </source>
</reference>
<evidence type="ECO:0000256" key="3">
    <source>
        <dbReference type="ARBA" id="ARBA00022679"/>
    </source>
</evidence>
<keyword evidence="3" id="KW-0808">Transferase</keyword>
<comment type="pathway">
    <text evidence="9">Carotenoid biosynthesis; staphyloxanthin biosynthesis; staphyloxanthin from farnesyl diphosphate: step 5/5.</text>
</comment>
<evidence type="ECO:0000256" key="6">
    <source>
        <dbReference type="ARBA" id="ARBA00022989"/>
    </source>
</evidence>
<evidence type="ECO:0000256" key="8">
    <source>
        <dbReference type="ARBA" id="ARBA00023315"/>
    </source>
</evidence>